<evidence type="ECO:0000259" key="11">
    <source>
        <dbReference type="PROSITE" id="PS50109"/>
    </source>
</evidence>
<dbReference type="SMART" id="SM00091">
    <property type="entry name" value="PAS"/>
    <property type="match status" value="1"/>
</dbReference>
<dbReference type="NCBIfam" id="TIGR00229">
    <property type="entry name" value="sensory_box"/>
    <property type="match status" value="1"/>
</dbReference>
<comment type="caution">
    <text evidence="15">The sequence shown here is derived from an EMBL/GenBank/DDBJ whole genome shotgun (WGS) entry which is preliminary data.</text>
</comment>
<dbReference type="InterPro" id="IPR005467">
    <property type="entry name" value="His_kinase_dom"/>
</dbReference>
<dbReference type="SMART" id="SM00387">
    <property type="entry name" value="HATPase_c"/>
    <property type="match status" value="1"/>
</dbReference>
<dbReference type="PANTHER" id="PTHR43065">
    <property type="entry name" value="SENSOR HISTIDINE KINASE"/>
    <property type="match status" value="1"/>
</dbReference>
<evidence type="ECO:0000256" key="6">
    <source>
        <dbReference type="ARBA" id="ARBA00022777"/>
    </source>
</evidence>
<dbReference type="SMART" id="SM00448">
    <property type="entry name" value="REC"/>
    <property type="match status" value="1"/>
</dbReference>
<dbReference type="Proteomes" id="UP000269669">
    <property type="component" value="Unassembled WGS sequence"/>
</dbReference>
<dbReference type="GO" id="GO:0000155">
    <property type="term" value="F:phosphorelay sensor kinase activity"/>
    <property type="evidence" value="ECO:0007669"/>
    <property type="project" value="InterPro"/>
</dbReference>
<dbReference type="InterPro" id="IPR003594">
    <property type="entry name" value="HATPase_dom"/>
</dbReference>
<evidence type="ECO:0000256" key="9">
    <source>
        <dbReference type="PROSITE-ProRule" id="PRU00169"/>
    </source>
</evidence>
<evidence type="ECO:0000259" key="13">
    <source>
        <dbReference type="PROSITE" id="PS50112"/>
    </source>
</evidence>
<dbReference type="PRINTS" id="PR00344">
    <property type="entry name" value="BCTRLSENSOR"/>
</dbReference>
<dbReference type="GO" id="GO:0006355">
    <property type="term" value="P:regulation of DNA-templated transcription"/>
    <property type="evidence" value="ECO:0007669"/>
    <property type="project" value="InterPro"/>
</dbReference>
<dbReference type="Pfam" id="PF00989">
    <property type="entry name" value="PAS"/>
    <property type="match status" value="1"/>
</dbReference>
<evidence type="ECO:0000256" key="5">
    <source>
        <dbReference type="ARBA" id="ARBA00022741"/>
    </source>
</evidence>
<dbReference type="PROSITE" id="PS50112">
    <property type="entry name" value="PAS"/>
    <property type="match status" value="1"/>
</dbReference>
<gene>
    <name evidence="15" type="ORF">EDE15_4688</name>
</gene>
<dbReference type="InterPro" id="IPR001789">
    <property type="entry name" value="Sig_transdc_resp-reg_receiver"/>
</dbReference>
<dbReference type="OrthoDB" id="9790669at2"/>
<dbReference type="InterPro" id="IPR035965">
    <property type="entry name" value="PAS-like_dom_sf"/>
</dbReference>
<evidence type="ECO:0000256" key="8">
    <source>
        <dbReference type="ARBA" id="ARBA00023012"/>
    </source>
</evidence>
<dbReference type="SUPFAM" id="SSF55874">
    <property type="entry name" value="ATPase domain of HSP90 chaperone/DNA topoisomerase II/histidine kinase"/>
    <property type="match status" value="1"/>
</dbReference>
<evidence type="ECO:0000256" key="10">
    <source>
        <dbReference type="SAM" id="Coils"/>
    </source>
</evidence>
<evidence type="ECO:0000313" key="15">
    <source>
        <dbReference type="EMBL" id="RSL19069.1"/>
    </source>
</evidence>
<comment type="catalytic activity">
    <reaction evidence="1">
        <text>ATP + protein L-histidine = ADP + protein N-phospho-L-histidine.</text>
        <dbReference type="EC" id="2.7.13.3"/>
    </reaction>
</comment>
<keyword evidence="10" id="KW-0175">Coiled coil</keyword>
<dbReference type="Pfam" id="PF00072">
    <property type="entry name" value="Response_reg"/>
    <property type="match status" value="1"/>
</dbReference>
<evidence type="ECO:0000256" key="3">
    <source>
        <dbReference type="ARBA" id="ARBA00022553"/>
    </source>
</evidence>
<evidence type="ECO:0000259" key="14">
    <source>
        <dbReference type="PROSITE" id="PS50113"/>
    </source>
</evidence>
<dbReference type="Gene3D" id="1.10.287.130">
    <property type="match status" value="1"/>
</dbReference>
<dbReference type="Pfam" id="PF00512">
    <property type="entry name" value="HisKA"/>
    <property type="match status" value="1"/>
</dbReference>
<feature type="domain" description="PAC" evidence="14">
    <location>
        <begin position="245"/>
        <end position="297"/>
    </location>
</feature>
<feature type="domain" description="Response regulatory" evidence="12">
    <location>
        <begin position="8"/>
        <end position="125"/>
    </location>
</feature>
<feature type="domain" description="PAS" evidence="13">
    <location>
        <begin position="301"/>
        <end position="352"/>
    </location>
</feature>
<sequence length="673" mass="75639">MSKYDQANILMVDDQPSKLLSYEVILGNLGENLIKAKSAREALDQLLRHDIAVVLMDVSMPEIDGFELADMMHQHPRFQKTAIIFISAVHLTDLDRIKGYQRGAVDYISVPVVPELLRAKVSVFAELHRKNRQLEQLNRELEQRVEERLEDIRNLNCQLEERVAELETIMQVLPVGVAVSQDPECVRITGNAALSDLFGVRQGDNLNLAADDNQGRPFEIYQQGRLLDFASMPLQYSARTGQQLGTVELEIRRPHGDSSHLLASAIPLFNENGIARGAVGAFVDVTSRKQLENLLRERADLLELATEAIMVRDRKGVLLFWNSGAEALYGWRRHEVLGTNIHKVLQTRFHAEYIDPGSAEATLDAQRKWHGNLTQVTRDGREIVVASRQALKADSDVVLEINRDITAQLRAEDALRKTERLAAMGRVAGIIAHEINNPLESITNTFYLLCNHPSLDEEARYYAHLGEEELKRVSHITRQTLGFYRESKDPEEVSLSQVLDDILELQSRRLEFGNIVIDRQYRSKGVIQGFPVELKQVFLNLIGNAVQAMPEGGRLRLRVIECGRREKSSGGIRISVSDTGCGIKPDHAKQLFEPFFTTKSTKGTGLGLWISRGIVQKYGGTVRCRSWRQPSGNVTCFQVFLPDGDSNAITKRASATEIKRSFAFQAERSSADD</sequence>
<dbReference type="InterPro" id="IPR004358">
    <property type="entry name" value="Sig_transdc_His_kin-like_C"/>
</dbReference>
<keyword evidence="16" id="KW-1185">Reference proteome</keyword>
<dbReference type="Gene3D" id="3.40.50.2300">
    <property type="match status" value="1"/>
</dbReference>
<dbReference type="InterPro" id="IPR013767">
    <property type="entry name" value="PAS_fold"/>
</dbReference>
<feature type="domain" description="Histidine kinase" evidence="11">
    <location>
        <begin position="430"/>
        <end position="645"/>
    </location>
</feature>
<keyword evidence="5" id="KW-0547">Nucleotide-binding</keyword>
<dbReference type="SUPFAM" id="SSF52172">
    <property type="entry name" value="CheY-like"/>
    <property type="match status" value="1"/>
</dbReference>
<dbReference type="PROSITE" id="PS50110">
    <property type="entry name" value="RESPONSE_REGULATORY"/>
    <property type="match status" value="1"/>
</dbReference>
<evidence type="ECO:0000256" key="1">
    <source>
        <dbReference type="ARBA" id="ARBA00000085"/>
    </source>
</evidence>
<dbReference type="SUPFAM" id="SSF55785">
    <property type="entry name" value="PYP-like sensor domain (PAS domain)"/>
    <property type="match status" value="2"/>
</dbReference>
<dbReference type="Gene3D" id="3.30.565.10">
    <property type="entry name" value="Histidine kinase-like ATPase, C-terminal domain"/>
    <property type="match status" value="1"/>
</dbReference>
<evidence type="ECO:0000313" key="16">
    <source>
        <dbReference type="Proteomes" id="UP000269669"/>
    </source>
</evidence>
<dbReference type="InterPro" id="IPR000014">
    <property type="entry name" value="PAS"/>
</dbReference>
<dbReference type="CDD" id="cd00082">
    <property type="entry name" value="HisKA"/>
    <property type="match status" value="1"/>
</dbReference>
<dbReference type="InterPro" id="IPR003661">
    <property type="entry name" value="HisK_dim/P_dom"/>
</dbReference>
<evidence type="ECO:0000256" key="7">
    <source>
        <dbReference type="ARBA" id="ARBA00022840"/>
    </source>
</evidence>
<feature type="coiled-coil region" evidence="10">
    <location>
        <begin position="120"/>
        <end position="158"/>
    </location>
</feature>
<reference evidence="15 16" key="1">
    <citation type="submission" date="2018-12" db="EMBL/GenBank/DDBJ databases">
        <title>Sequencing of bacterial isolates from soil warming experiment in Harvard Forest, Massachusetts, USA.</title>
        <authorList>
            <person name="Deangelis K."/>
        </authorList>
    </citation>
    <scope>NUCLEOTIDE SEQUENCE [LARGE SCALE GENOMIC DNA]</scope>
    <source>
        <strain evidence="15 16">EB153</strain>
    </source>
</reference>
<dbReference type="Pfam" id="PF02518">
    <property type="entry name" value="HATPase_c"/>
    <property type="match status" value="1"/>
</dbReference>
<dbReference type="InterPro" id="IPR036097">
    <property type="entry name" value="HisK_dim/P_sf"/>
</dbReference>
<protein>
    <recommendedName>
        <fullName evidence="2">histidine kinase</fullName>
        <ecNumber evidence="2">2.7.13.3</ecNumber>
    </recommendedName>
</protein>
<dbReference type="InterPro" id="IPR011006">
    <property type="entry name" value="CheY-like_superfamily"/>
</dbReference>
<organism evidence="15 16">
    <name type="scientific">Edaphobacter aggregans</name>
    <dbReference type="NCBI Taxonomy" id="570835"/>
    <lineage>
        <taxon>Bacteria</taxon>
        <taxon>Pseudomonadati</taxon>
        <taxon>Acidobacteriota</taxon>
        <taxon>Terriglobia</taxon>
        <taxon>Terriglobales</taxon>
        <taxon>Acidobacteriaceae</taxon>
        <taxon>Edaphobacter</taxon>
    </lineage>
</organism>
<feature type="modified residue" description="4-aspartylphosphate" evidence="9">
    <location>
        <position position="57"/>
    </location>
</feature>
<evidence type="ECO:0000256" key="4">
    <source>
        <dbReference type="ARBA" id="ARBA00022679"/>
    </source>
</evidence>
<dbReference type="InterPro" id="IPR000700">
    <property type="entry name" value="PAS-assoc_C"/>
</dbReference>
<dbReference type="SUPFAM" id="SSF47384">
    <property type="entry name" value="Homodimeric domain of signal transducing histidine kinase"/>
    <property type="match status" value="1"/>
</dbReference>
<dbReference type="AlphaFoldDB" id="A0A428MQB0"/>
<dbReference type="CDD" id="cd00130">
    <property type="entry name" value="PAS"/>
    <property type="match status" value="1"/>
</dbReference>
<keyword evidence="3 9" id="KW-0597">Phosphoprotein</keyword>
<accession>A0A428MQB0</accession>
<dbReference type="EMBL" id="RSDW01000001">
    <property type="protein sequence ID" value="RSL19069.1"/>
    <property type="molecule type" value="Genomic_DNA"/>
</dbReference>
<keyword evidence="7" id="KW-0067">ATP-binding</keyword>
<keyword evidence="6" id="KW-0418">Kinase</keyword>
<dbReference type="PANTHER" id="PTHR43065:SF10">
    <property type="entry name" value="PEROXIDE STRESS-ACTIVATED HISTIDINE KINASE MAK3"/>
    <property type="match status" value="1"/>
</dbReference>
<dbReference type="PROSITE" id="PS50109">
    <property type="entry name" value="HIS_KIN"/>
    <property type="match status" value="1"/>
</dbReference>
<dbReference type="Pfam" id="PF13426">
    <property type="entry name" value="PAS_9"/>
    <property type="match status" value="1"/>
</dbReference>
<keyword evidence="8" id="KW-0902">Two-component regulatory system</keyword>
<dbReference type="EC" id="2.7.13.3" evidence="2"/>
<keyword evidence="4" id="KW-0808">Transferase</keyword>
<dbReference type="RefSeq" id="WP_125487335.1">
    <property type="nucleotide sequence ID" value="NZ_RSDW01000001.1"/>
</dbReference>
<dbReference type="GO" id="GO:0005524">
    <property type="term" value="F:ATP binding"/>
    <property type="evidence" value="ECO:0007669"/>
    <property type="project" value="UniProtKB-KW"/>
</dbReference>
<dbReference type="Gene3D" id="3.30.450.20">
    <property type="entry name" value="PAS domain"/>
    <property type="match status" value="2"/>
</dbReference>
<dbReference type="InterPro" id="IPR036890">
    <property type="entry name" value="HATPase_C_sf"/>
</dbReference>
<dbReference type="PROSITE" id="PS50113">
    <property type="entry name" value="PAC"/>
    <property type="match status" value="1"/>
</dbReference>
<evidence type="ECO:0000259" key="12">
    <source>
        <dbReference type="PROSITE" id="PS50110"/>
    </source>
</evidence>
<name>A0A428MQB0_9BACT</name>
<evidence type="ECO:0000256" key="2">
    <source>
        <dbReference type="ARBA" id="ARBA00012438"/>
    </source>
</evidence>
<proteinExistence type="predicted"/>